<reference evidence="1" key="1">
    <citation type="submission" date="2020-01" db="EMBL/GenBank/DDBJ databases">
        <authorList>
            <person name="Meier V. D."/>
            <person name="Meier V D."/>
        </authorList>
    </citation>
    <scope>NUCLEOTIDE SEQUENCE</scope>
    <source>
        <strain evidence="1">HLG_WM_MAG_10</strain>
    </source>
</reference>
<accession>A0A6S6SKZ7</accession>
<sequence>MPCVTFLSFVENMLLDSTYKGIALYHYWHLAIKNKVYP</sequence>
<evidence type="ECO:0000313" key="1">
    <source>
        <dbReference type="EMBL" id="CAA6805481.1"/>
    </source>
</evidence>
<gene>
    <name evidence="1" type="ORF">HELGO_WM33918</name>
</gene>
<protein>
    <submittedName>
        <fullName evidence="1">Uncharacterized protein</fullName>
    </submittedName>
</protein>
<dbReference type="EMBL" id="CACVAQ010000109">
    <property type="protein sequence ID" value="CAA6805481.1"/>
    <property type="molecule type" value="Genomic_DNA"/>
</dbReference>
<proteinExistence type="predicted"/>
<organism evidence="1">
    <name type="scientific">uncultured Aureispira sp</name>
    <dbReference type="NCBI Taxonomy" id="1331704"/>
    <lineage>
        <taxon>Bacteria</taxon>
        <taxon>Pseudomonadati</taxon>
        <taxon>Bacteroidota</taxon>
        <taxon>Saprospiria</taxon>
        <taxon>Saprospirales</taxon>
        <taxon>Saprospiraceae</taxon>
        <taxon>Aureispira</taxon>
        <taxon>environmental samples</taxon>
    </lineage>
</organism>
<dbReference type="AlphaFoldDB" id="A0A6S6SKZ7"/>
<name>A0A6S6SKZ7_9BACT</name>